<comment type="subcellular location">
    <subcellularLocation>
        <location evidence="1">Membrane</location>
        <topology evidence="1">Single-pass membrane protein</topology>
    </subcellularLocation>
</comment>
<evidence type="ECO:0000256" key="9">
    <source>
        <dbReference type="ARBA" id="ARBA00047899"/>
    </source>
</evidence>
<dbReference type="FunFam" id="3.30.200.20:FF:000394">
    <property type="entry name" value="Leucine-rich repeat receptor-like protein kinase"/>
    <property type="match status" value="1"/>
</dbReference>
<feature type="domain" description="Protein kinase" evidence="13">
    <location>
        <begin position="614"/>
        <end position="754"/>
    </location>
</feature>
<keyword evidence="4 12" id="KW-0812">Transmembrane</keyword>
<dbReference type="InterPro" id="IPR024788">
    <property type="entry name" value="Malectin-like_Carb-bd_dom"/>
</dbReference>
<accession>A0A396GFB5</accession>
<dbReference type="InterPro" id="IPR017441">
    <property type="entry name" value="Protein_kinase_ATP_BS"/>
</dbReference>
<dbReference type="Pfam" id="PF13855">
    <property type="entry name" value="LRR_8"/>
    <property type="match status" value="1"/>
</dbReference>
<dbReference type="GO" id="GO:0005524">
    <property type="term" value="F:ATP binding"/>
    <property type="evidence" value="ECO:0007669"/>
    <property type="project" value="UniProtKB-UniRule"/>
</dbReference>
<comment type="catalytic activity">
    <reaction evidence="10">
        <text>L-seryl-[protein] + ATP = O-phospho-L-seryl-[protein] + ADP + H(+)</text>
        <dbReference type="Rhea" id="RHEA:17989"/>
        <dbReference type="Rhea" id="RHEA-COMP:9863"/>
        <dbReference type="Rhea" id="RHEA-COMP:11604"/>
        <dbReference type="ChEBI" id="CHEBI:15378"/>
        <dbReference type="ChEBI" id="CHEBI:29999"/>
        <dbReference type="ChEBI" id="CHEBI:30616"/>
        <dbReference type="ChEBI" id="CHEBI:83421"/>
        <dbReference type="ChEBI" id="CHEBI:456216"/>
        <dbReference type="EC" id="2.7.11.1"/>
    </reaction>
</comment>
<organism evidence="14">
    <name type="scientific">Medicago truncatula</name>
    <name type="common">Barrel medic</name>
    <name type="synonym">Medicago tribuloides</name>
    <dbReference type="NCBI Taxonomy" id="3880"/>
    <lineage>
        <taxon>Eukaryota</taxon>
        <taxon>Viridiplantae</taxon>
        <taxon>Streptophyta</taxon>
        <taxon>Embryophyta</taxon>
        <taxon>Tracheophyta</taxon>
        <taxon>Spermatophyta</taxon>
        <taxon>Magnoliopsida</taxon>
        <taxon>eudicotyledons</taxon>
        <taxon>Gunneridae</taxon>
        <taxon>Pentapetalae</taxon>
        <taxon>rosids</taxon>
        <taxon>fabids</taxon>
        <taxon>Fabales</taxon>
        <taxon>Fabaceae</taxon>
        <taxon>Papilionoideae</taxon>
        <taxon>50 kb inversion clade</taxon>
        <taxon>NPAAA clade</taxon>
        <taxon>Hologalegina</taxon>
        <taxon>IRL clade</taxon>
        <taxon>Trifolieae</taxon>
        <taxon>Medicago</taxon>
    </lineage>
</organism>
<gene>
    <name evidence="14" type="ORF">MtrunA17_Chr8g0341061</name>
</gene>
<dbReference type="InterPro" id="IPR001611">
    <property type="entry name" value="Leu-rich_rpt"/>
</dbReference>
<evidence type="ECO:0000256" key="6">
    <source>
        <dbReference type="ARBA" id="ARBA00022737"/>
    </source>
</evidence>
<sequence length="754" mass="85876">MQHIHDRLITKKEPPQMVTLMLNSIVLLALVPFICITQANSEQLHTPVSTEIANNENPGFISIDCGSVIDYLQEDTGIWYKTDKGFVETGENHVTSSTINLNYLYFGKQLTTLRCFPEGDRNCYTLKPKEGKNKKYMIRAFFSYGNYDGKNQTQSFDLYLGVDLWKKINFINTVDYSYTEIIHTPSSNTINVCLVKTGPTIPCISSLELRLLNNSIYQNQQIISTTDPQPLLKIEARFDVGPSPCSNKHARYKDDVYDRIWLCDQFLYENNDWYPLGLDESINMDPEINNDAYKLPSKVLRSTAQPNNVSHPLGFIYEYTYSPPLDKTYEYYVYFHFNEIEKLSGGKKRKINITVNYKPVLSQPLVLDYLKPITLNYKTQGDVWFNISATSDSDLPPVLNAFEIYQFITQLDSPTDAQDVGAIMDIKSSYEVNKLSWQGDPCLPKQYAWEGLVCKGDTIPRITSLNLSSSKLTGEINIWFSYLTELKFLDLSNNELEGPLPEFLAHLPNLKVLNLTGNKLSGSIPNALKKKADSTLQLSVDDYLDTCNMRSCKKKNIVVPIVASLSALIIIILISLGFWIFKRQIVVPSNSKNKGSLKSKHQRFSYTEILNITDNFKTIIGEGGFGKVYLGTLQDQTQVAIKMLSPSSMQGYKEFQSEAQLLTIVHHRNLVSLIGYCDEGEIKALIYEYMANGNLQQHLSVENSNVLNWTERLNIAVDTAYGNVLFMRNVICYEGFFTRNRRMHKIDQLGFGWP</sequence>
<keyword evidence="11" id="KW-0067">ATP-binding</keyword>
<dbReference type="GO" id="GO:0004672">
    <property type="term" value="F:protein kinase activity"/>
    <property type="evidence" value="ECO:0007669"/>
    <property type="project" value="InterPro"/>
</dbReference>
<dbReference type="InterPro" id="IPR011009">
    <property type="entry name" value="Kinase-like_dom_sf"/>
</dbReference>
<dbReference type="Gene3D" id="3.80.10.10">
    <property type="entry name" value="Ribonuclease Inhibitor"/>
    <property type="match status" value="1"/>
</dbReference>
<evidence type="ECO:0000256" key="1">
    <source>
        <dbReference type="ARBA" id="ARBA00004167"/>
    </source>
</evidence>
<keyword evidence="6" id="KW-0677">Repeat</keyword>
<dbReference type="PANTHER" id="PTHR45631:SF212">
    <property type="entry name" value="PROTEIN KINASE DOMAIN-CONTAINING PROTEIN"/>
    <property type="match status" value="1"/>
</dbReference>
<dbReference type="SUPFAM" id="SSF56112">
    <property type="entry name" value="Protein kinase-like (PK-like)"/>
    <property type="match status" value="1"/>
</dbReference>
<dbReference type="PROSITE" id="PS50011">
    <property type="entry name" value="PROTEIN_KINASE_DOM"/>
    <property type="match status" value="1"/>
</dbReference>
<protein>
    <recommendedName>
        <fullName evidence="2">non-specific serine/threonine protein kinase</fullName>
        <ecNumber evidence="2">2.7.11.1</ecNumber>
    </recommendedName>
</protein>
<evidence type="ECO:0000259" key="13">
    <source>
        <dbReference type="PROSITE" id="PS50011"/>
    </source>
</evidence>
<evidence type="ECO:0000313" key="14">
    <source>
        <dbReference type="EMBL" id="RHN39178.1"/>
    </source>
</evidence>
<dbReference type="Proteomes" id="UP000265566">
    <property type="component" value="Chromosome 8"/>
</dbReference>
<reference evidence="14" key="1">
    <citation type="journal article" date="2018" name="Nat. Plants">
        <title>Whole-genome landscape of Medicago truncatula symbiotic genes.</title>
        <authorList>
            <person name="Pecrix Y."/>
            <person name="Gamas P."/>
            <person name="Carrere S."/>
        </authorList>
    </citation>
    <scope>NUCLEOTIDE SEQUENCE</scope>
    <source>
        <tissue evidence="14">Leaves</tissue>
    </source>
</reference>
<keyword evidence="7 12" id="KW-1133">Transmembrane helix</keyword>
<keyword evidence="14" id="KW-0418">Kinase</keyword>
<proteinExistence type="predicted"/>
<evidence type="ECO:0000256" key="12">
    <source>
        <dbReference type="SAM" id="Phobius"/>
    </source>
</evidence>
<feature type="binding site" evidence="11">
    <location>
        <position position="642"/>
    </location>
    <ligand>
        <name>ATP</name>
        <dbReference type="ChEBI" id="CHEBI:30616"/>
    </ligand>
</feature>
<evidence type="ECO:0000256" key="8">
    <source>
        <dbReference type="ARBA" id="ARBA00023136"/>
    </source>
</evidence>
<evidence type="ECO:0000256" key="7">
    <source>
        <dbReference type="ARBA" id="ARBA00022989"/>
    </source>
</evidence>
<keyword evidence="5" id="KW-0732">Signal</keyword>
<name>A0A396GFB5_MEDTR</name>
<keyword evidence="3" id="KW-0433">Leucine-rich repeat</keyword>
<dbReference type="EMBL" id="PSQE01000008">
    <property type="protein sequence ID" value="RHN39178.1"/>
    <property type="molecule type" value="Genomic_DNA"/>
</dbReference>
<dbReference type="Pfam" id="PF12819">
    <property type="entry name" value="Malectin_like"/>
    <property type="match status" value="1"/>
</dbReference>
<evidence type="ECO:0000256" key="10">
    <source>
        <dbReference type="ARBA" id="ARBA00048679"/>
    </source>
</evidence>
<dbReference type="PROSITE" id="PS00107">
    <property type="entry name" value="PROTEIN_KINASE_ATP"/>
    <property type="match status" value="1"/>
</dbReference>
<keyword evidence="14" id="KW-0808">Transferase</keyword>
<feature type="transmembrane region" description="Helical" evidence="12">
    <location>
        <begin position="20"/>
        <end position="39"/>
    </location>
</feature>
<comment type="catalytic activity">
    <reaction evidence="9">
        <text>L-threonyl-[protein] + ATP = O-phospho-L-threonyl-[protein] + ADP + H(+)</text>
        <dbReference type="Rhea" id="RHEA:46608"/>
        <dbReference type="Rhea" id="RHEA-COMP:11060"/>
        <dbReference type="Rhea" id="RHEA-COMP:11605"/>
        <dbReference type="ChEBI" id="CHEBI:15378"/>
        <dbReference type="ChEBI" id="CHEBI:30013"/>
        <dbReference type="ChEBI" id="CHEBI:30616"/>
        <dbReference type="ChEBI" id="CHEBI:61977"/>
        <dbReference type="ChEBI" id="CHEBI:456216"/>
        <dbReference type="EC" id="2.7.11.1"/>
    </reaction>
</comment>
<feature type="transmembrane region" description="Helical" evidence="12">
    <location>
        <begin position="557"/>
        <end position="581"/>
    </location>
</feature>
<comment type="caution">
    <text evidence="14">The sequence shown here is derived from an EMBL/GenBank/DDBJ whole genome shotgun (WGS) entry which is preliminary data.</text>
</comment>
<dbReference type="Gramene" id="rna45179">
    <property type="protein sequence ID" value="RHN39178.1"/>
    <property type="gene ID" value="gene45179"/>
</dbReference>
<dbReference type="InterPro" id="IPR032675">
    <property type="entry name" value="LRR_dom_sf"/>
</dbReference>
<dbReference type="InterPro" id="IPR001245">
    <property type="entry name" value="Ser-Thr/Tyr_kinase_cat_dom"/>
</dbReference>
<dbReference type="Pfam" id="PF07714">
    <property type="entry name" value="PK_Tyr_Ser-Thr"/>
    <property type="match status" value="1"/>
</dbReference>
<dbReference type="FunFam" id="3.80.10.10:FF:000129">
    <property type="entry name" value="Leucine-rich repeat receptor-like kinase"/>
    <property type="match status" value="1"/>
</dbReference>
<keyword evidence="11" id="KW-0547">Nucleotide-binding</keyword>
<evidence type="ECO:0000256" key="4">
    <source>
        <dbReference type="ARBA" id="ARBA00022692"/>
    </source>
</evidence>
<dbReference type="SUPFAM" id="SSF52058">
    <property type="entry name" value="L domain-like"/>
    <property type="match status" value="1"/>
</dbReference>
<dbReference type="GO" id="GO:0016020">
    <property type="term" value="C:membrane"/>
    <property type="evidence" value="ECO:0007669"/>
    <property type="project" value="UniProtKB-SubCell"/>
</dbReference>
<dbReference type="PRINTS" id="PR00019">
    <property type="entry name" value="LEURICHRPT"/>
</dbReference>
<evidence type="ECO:0000256" key="5">
    <source>
        <dbReference type="ARBA" id="ARBA00022729"/>
    </source>
</evidence>
<evidence type="ECO:0000256" key="2">
    <source>
        <dbReference type="ARBA" id="ARBA00012513"/>
    </source>
</evidence>
<dbReference type="Gene3D" id="1.10.510.10">
    <property type="entry name" value="Transferase(Phosphotransferase) domain 1"/>
    <property type="match status" value="1"/>
</dbReference>
<dbReference type="PROSITE" id="PS51450">
    <property type="entry name" value="LRR"/>
    <property type="match status" value="1"/>
</dbReference>
<dbReference type="InterPro" id="IPR000719">
    <property type="entry name" value="Prot_kinase_dom"/>
</dbReference>
<dbReference type="PANTHER" id="PTHR45631">
    <property type="entry name" value="OS07G0107800 PROTEIN-RELATED"/>
    <property type="match status" value="1"/>
</dbReference>
<evidence type="ECO:0000256" key="11">
    <source>
        <dbReference type="PROSITE-ProRule" id="PRU10141"/>
    </source>
</evidence>
<dbReference type="AlphaFoldDB" id="A0A396GFB5"/>
<evidence type="ECO:0000256" key="3">
    <source>
        <dbReference type="ARBA" id="ARBA00022614"/>
    </source>
</evidence>
<dbReference type="EC" id="2.7.11.1" evidence="2"/>
<keyword evidence="8 12" id="KW-0472">Membrane</keyword>